<evidence type="ECO:0000256" key="1">
    <source>
        <dbReference type="ARBA" id="ARBA00022603"/>
    </source>
</evidence>
<reference evidence="4" key="1">
    <citation type="submission" date="2011-01" db="EMBL/GenBank/DDBJ databases">
        <title>Complete sequence of chromosome of Thermovibrio ammonificans HB-1.</title>
        <authorList>
            <consortium name="US DOE Joint Genome Institute"/>
            <person name="Lucas S."/>
            <person name="Copeland A."/>
            <person name="Lapidus A."/>
            <person name="Cheng J.-F."/>
            <person name="Goodwin L."/>
            <person name="Pitluck S."/>
            <person name="Davenport K."/>
            <person name="Detter J.C."/>
            <person name="Han C."/>
            <person name="Tapia R."/>
            <person name="Land M."/>
            <person name="Hauser L."/>
            <person name="Kyrpides N."/>
            <person name="Ivanova N."/>
            <person name="Ovchinnikova G."/>
            <person name="Vetriani C."/>
            <person name="Woyke T."/>
        </authorList>
    </citation>
    <scope>NUCLEOTIDE SEQUENCE [LARGE SCALE GENOMIC DNA]</scope>
    <source>
        <strain evidence="4">HB-1</strain>
    </source>
</reference>
<dbReference type="InterPro" id="IPR050210">
    <property type="entry name" value="tRNA_Adenine-N(6)_MTase"/>
</dbReference>
<proteinExistence type="predicted"/>
<dbReference type="Pfam" id="PF05175">
    <property type="entry name" value="MTS"/>
    <property type="match status" value="1"/>
</dbReference>
<dbReference type="PANTHER" id="PTHR47739:SF1">
    <property type="entry name" value="TRNA1(VAL) (ADENINE(37)-N6)-METHYLTRANSFERASE"/>
    <property type="match status" value="1"/>
</dbReference>
<keyword evidence="1 4" id="KW-0808">Transferase</keyword>
<dbReference type="InterPro" id="IPR029063">
    <property type="entry name" value="SAM-dependent_MTases_sf"/>
</dbReference>
<dbReference type="OrthoDB" id="9777257at2"/>
<dbReference type="SUPFAM" id="SSF53335">
    <property type="entry name" value="S-adenosyl-L-methionine-dependent methyltransferases"/>
    <property type="match status" value="1"/>
</dbReference>
<dbReference type="PROSITE" id="PS00092">
    <property type="entry name" value="N6_MTASE"/>
    <property type="match status" value="1"/>
</dbReference>
<dbReference type="STRING" id="648996.Theam_1316"/>
<dbReference type="GO" id="GO:0032259">
    <property type="term" value="P:methylation"/>
    <property type="evidence" value="ECO:0007669"/>
    <property type="project" value="UniProtKB-KW"/>
</dbReference>
<dbReference type="RefSeq" id="WP_013538065.1">
    <property type="nucleotide sequence ID" value="NC_014926.1"/>
</dbReference>
<dbReference type="AlphaFoldDB" id="E8T3E7"/>
<dbReference type="CDD" id="cd02440">
    <property type="entry name" value="AdoMet_MTases"/>
    <property type="match status" value="1"/>
</dbReference>
<accession>E8T3E7</accession>
<evidence type="ECO:0000259" key="3">
    <source>
        <dbReference type="Pfam" id="PF05175"/>
    </source>
</evidence>
<dbReference type="InterPro" id="IPR007848">
    <property type="entry name" value="Small_mtfrase_dom"/>
</dbReference>
<dbReference type="Gene3D" id="3.40.50.150">
    <property type="entry name" value="Vaccinia Virus protein VP39"/>
    <property type="match status" value="1"/>
</dbReference>
<evidence type="ECO:0000313" key="4">
    <source>
        <dbReference type="EMBL" id="ADU97279.1"/>
    </source>
</evidence>
<dbReference type="GO" id="GO:0008170">
    <property type="term" value="F:N-methyltransferase activity"/>
    <property type="evidence" value="ECO:0007669"/>
    <property type="project" value="UniProtKB-ARBA"/>
</dbReference>
<dbReference type="GO" id="GO:0008757">
    <property type="term" value="F:S-adenosylmethionine-dependent methyltransferase activity"/>
    <property type="evidence" value="ECO:0007669"/>
    <property type="project" value="UniProtKB-ARBA"/>
</dbReference>
<protein>
    <submittedName>
        <fullName evidence="4">Methyltransferase small</fullName>
    </submittedName>
</protein>
<evidence type="ECO:0000256" key="2">
    <source>
        <dbReference type="ARBA" id="ARBA00022691"/>
    </source>
</evidence>
<dbReference type="HOGENOM" id="CLU_061983_3_1_0"/>
<dbReference type="GO" id="GO:0003676">
    <property type="term" value="F:nucleic acid binding"/>
    <property type="evidence" value="ECO:0007669"/>
    <property type="project" value="InterPro"/>
</dbReference>
<sequence>MEAKYDLSTFLDNRCRFYQRTDGFRFGTDTFLLTDFVKLKGKERLADLGTGCGVIPILLLLKHPKVEAVGIDVLEENVKLALKNAELNKVAERFQAVTLNVTQVKEHFRPSSFDVVVSNPPFIEVGRGSTSTRSMHRAVARQELKAKLEDFIKAASYLLKDRGRFFLLLPTVRFTDAVELLRANKLEPKRLRFIYPEPSAQANLFLLESVKGGGKGVVVEPPLVVYKDAKVREYTEEVAAKYRDFLKSG</sequence>
<gene>
    <name evidence="4" type="ordered locus">Theam_1316</name>
</gene>
<organism evidence="4 5">
    <name type="scientific">Thermovibrio ammonificans (strain DSM 15698 / JCM 12110 / HB-1)</name>
    <dbReference type="NCBI Taxonomy" id="648996"/>
    <lineage>
        <taxon>Bacteria</taxon>
        <taxon>Pseudomonadati</taxon>
        <taxon>Aquificota</taxon>
        <taxon>Aquificia</taxon>
        <taxon>Desulfurobacteriales</taxon>
        <taxon>Desulfurobacteriaceae</taxon>
        <taxon>Thermovibrio</taxon>
    </lineage>
</organism>
<dbReference type="PANTHER" id="PTHR47739">
    <property type="entry name" value="TRNA1(VAL) (ADENINE(37)-N6)-METHYLTRANSFERASE"/>
    <property type="match status" value="1"/>
</dbReference>
<dbReference type="eggNOG" id="COG4123">
    <property type="taxonomic scope" value="Bacteria"/>
</dbReference>
<keyword evidence="5" id="KW-1185">Reference proteome</keyword>
<evidence type="ECO:0000313" key="5">
    <source>
        <dbReference type="Proteomes" id="UP000006362"/>
    </source>
</evidence>
<dbReference type="KEGG" id="tam:Theam_1316"/>
<dbReference type="EMBL" id="CP002444">
    <property type="protein sequence ID" value="ADU97279.1"/>
    <property type="molecule type" value="Genomic_DNA"/>
</dbReference>
<dbReference type="Proteomes" id="UP000006362">
    <property type="component" value="Chromosome"/>
</dbReference>
<dbReference type="InterPro" id="IPR002052">
    <property type="entry name" value="DNA_methylase_N6_adenine_CS"/>
</dbReference>
<keyword evidence="1 4" id="KW-0489">Methyltransferase</keyword>
<name>E8T3E7_THEA1</name>
<keyword evidence="2" id="KW-0949">S-adenosyl-L-methionine</keyword>
<feature type="domain" description="Methyltransferase small" evidence="3">
    <location>
        <begin position="31"/>
        <end position="134"/>
    </location>
</feature>